<evidence type="ECO:0000256" key="7">
    <source>
        <dbReference type="RuleBase" id="RU366067"/>
    </source>
</evidence>
<proteinExistence type="inferred from homology"/>
<dbReference type="EC" id="3.4.14.-" evidence="7"/>
<dbReference type="PANTHER" id="PTHR38469:SF1">
    <property type="entry name" value="PERIPLASMIC PEPTIDASE SUBFAMILY S1B"/>
    <property type="match status" value="1"/>
</dbReference>
<evidence type="ECO:0000256" key="6">
    <source>
        <dbReference type="ARBA" id="ARBA00022825"/>
    </source>
</evidence>
<reference evidence="9" key="1">
    <citation type="submission" date="2019-06" db="EMBL/GenBank/DDBJ databases">
        <title>Alistipes onderdonkii subsp. vulgaris subsp. nov., Alistipes dispar sp. nov. and Alistipes communis sp. nov., isolated from human faeces, and creation of Alistipes onderdonkii subsp. onderdonkii subsp. nov.</title>
        <authorList>
            <person name="Sakamoto M."/>
            <person name="Ikeyama N."/>
            <person name="Ogata Y."/>
            <person name="Suda W."/>
            <person name="Iino T."/>
            <person name="Hattori M."/>
            <person name="Ohkuma M."/>
        </authorList>
    </citation>
    <scope>NUCLEOTIDE SEQUENCE [LARGE SCALE GENOMIC DNA]</scope>
    <source>
        <strain evidence="9">5CPEGH6</strain>
    </source>
</reference>
<evidence type="ECO:0000256" key="4">
    <source>
        <dbReference type="ARBA" id="ARBA00022729"/>
    </source>
</evidence>
<keyword evidence="2 7" id="KW-0031">Aminopeptidase</keyword>
<name>A0A4Y1X0A1_9BACT</name>
<dbReference type="GeneID" id="98673348"/>
<comment type="similarity">
    <text evidence="1 7">Belongs to the peptidase S46 family.</text>
</comment>
<dbReference type="GO" id="GO:0070009">
    <property type="term" value="F:serine-type aminopeptidase activity"/>
    <property type="evidence" value="ECO:0007669"/>
    <property type="project" value="UniProtKB-UniRule"/>
</dbReference>
<sequence>MKRTLLTLFAALAVLPALADEGMWLPSLISERIDDMRSKGFRLTAEDIYSINQASMKDAVVLFDGGCTGELVSPEGLLLTNHHCGYDAIQRHSTVEHDYLTHGFWAMSRAEELPNEGLNVRFLVRMEEVTDRLKAGETAEEIVRRAEAEGKGFRASVEQMYYGNQQFLFVYRQFDDVRLVAAPPSSIGKFGGDTDNWIWPRHTGDFSVFRIYASKDNEPAAYSPNNVPYRPGKFFTVSAGGVGEGDFTMIYGFPGNTQEYILSDAVRYIAERSDPAKIAIRTGRLDLIREAQQSDPELRIHYAAKQATIANAWKKWQGEALGIGRRGTAETKRAYEEAFEAWAQDKPAYRDVVKRLREEYARIADPYFAREITAETIYALPAKYTAEERAEAVFARREATERAQWKYLFGEYARRCPVQYQTPAFLRGVASEGSPEAYAERVFDGVWSGRDTTAVTALRDDSRRMLSHITWLLGTKSLRNLTSSRLNELYTLYIRGLREWDRERAFYPDANLTLRVAYGSVAGYRYADGEYHKPLTTLDGIIAKDNPEIYDYDIPQVLRDLHASKDYGRWGVEIGGRKTVAVCFLATNHTTGGNSGSPVLNARGELVGINFDRTWLSTMSDIAFDPDICRNIAVDIRYVLFVIDRVGGAGYLLDEMKIRR</sequence>
<dbReference type="InterPro" id="IPR019500">
    <property type="entry name" value="Pep_S46"/>
</dbReference>
<dbReference type="Pfam" id="PF10459">
    <property type="entry name" value="Peptidase_S46"/>
    <property type="match status" value="2"/>
</dbReference>
<dbReference type="InterPro" id="IPR043504">
    <property type="entry name" value="Peptidase_S1_PA_chymotrypsin"/>
</dbReference>
<dbReference type="SUPFAM" id="SSF50494">
    <property type="entry name" value="Trypsin-like serine proteases"/>
    <property type="match status" value="1"/>
</dbReference>
<accession>A0A4Y1X0A1</accession>
<dbReference type="GO" id="GO:0006508">
    <property type="term" value="P:proteolysis"/>
    <property type="evidence" value="ECO:0007669"/>
    <property type="project" value="UniProtKB-KW"/>
</dbReference>
<keyword evidence="9" id="KW-1185">Reference proteome</keyword>
<organism evidence="8 9">
    <name type="scientific">Alistipes dispar</name>
    <dbReference type="NCBI Taxonomy" id="2585119"/>
    <lineage>
        <taxon>Bacteria</taxon>
        <taxon>Pseudomonadati</taxon>
        <taxon>Bacteroidota</taxon>
        <taxon>Bacteroidia</taxon>
        <taxon>Bacteroidales</taxon>
        <taxon>Rikenellaceae</taxon>
        <taxon>Alistipes</taxon>
    </lineage>
</organism>
<keyword evidence="4 7" id="KW-0732">Signal</keyword>
<keyword evidence="5 7" id="KW-0378">Hydrolase</keyword>
<dbReference type="AlphaFoldDB" id="A0A4Y1X0A1"/>
<evidence type="ECO:0000313" key="9">
    <source>
        <dbReference type="Proteomes" id="UP000319374"/>
    </source>
</evidence>
<dbReference type="KEGG" id="ada:A5CPEGH6_13710"/>
<dbReference type="InterPro" id="IPR009003">
    <property type="entry name" value="Peptidase_S1_PA"/>
</dbReference>
<feature type="chain" id="PRO_5023071605" description="Dipeptidyl-peptidase" evidence="7">
    <location>
        <begin position="20"/>
        <end position="660"/>
    </location>
</feature>
<dbReference type="GO" id="GO:0008239">
    <property type="term" value="F:dipeptidyl-peptidase activity"/>
    <property type="evidence" value="ECO:0007669"/>
    <property type="project" value="UniProtKB-UniRule"/>
</dbReference>
<evidence type="ECO:0000256" key="1">
    <source>
        <dbReference type="ARBA" id="ARBA00010491"/>
    </source>
</evidence>
<feature type="signal peptide" evidence="7">
    <location>
        <begin position="1"/>
        <end position="19"/>
    </location>
</feature>
<keyword evidence="3 7" id="KW-0645">Protease</keyword>
<keyword evidence="6 7" id="KW-0720">Serine protease</keyword>
<dbReference type="Gene3D" id="2.40.10.10">
    <property type="entry name" value="Trypsin-like serine proteases"/>
    <property type="match status" value="1"/>
</dbReference>
<comment type="function">
    <text evidence="7">Catalyzes the removal of dipeptides from the N-terminus of oligopeptides.</text>
</comment>
<evidence type="ECO:0000256" key="3">
    <source>
        <dbReference type="ARBA" id="ARBA00022670"/>
    </source>
</evidence>
<evidence type="ECO:0000256" key="5">
    <source>
        <dbReference type="ARBA" id="ARBA00022801"/>
    </source>
</evidence>
<protein>
    <recommendedName>
        <fullName evidence="7">Dipeptidyl-peptidase</fullName>
        <ecNumber evidence="7">3.4.14.-</ecNumber>
    </recommendedName>
</protein>
<dbReference type="RefSeq" id="WP_141428520.1">
    <property type="nucleotide sequence ID" value="NZ_AP019736.1"/>
</dbReference>
<dbReference type="Proteomes" id="UP000319374">
    <property type="component" value="Chromosome"/>
</dbReference>
<dbReference type="PANTHER" id="PTHR38469">
    <property type="entry name" value="PERIPLASMIC PEPTIDASE SUBFAMILY S1B"/>
    <property type="match status" value="1"/>
</dbReference>
<dbReference type="OrthoDB" id="9805367at2"/>
<evidence type="ECO:0000313" key="8">
    <source>
        <dbReference type="EMBL" id="BBL06733.1"/>
    </source>
</evidence>
<evidence type="ECO:0000256" key="2">
    <source>
        <dbReference type="ARBA" id="ARBA00022438"/>
    </source>
</evidence>
<dbReference type="EMBL" id="AP019736">
    <property type="protein sequence ID" value="BBL06733.1"/>
    <property type="molecule type" value="Genomic_DNA"/>
</dbReference>
<dbReference type="GO" id="GO:0043171">
    <property type="term" value="P:peptide catabolic process"/>
    <property type="evidence" value="ECO:0007669"/>
    <property type="project" value="UniProtKB-UniRule"/>
</dbReference>
<gene>
    <name evidence="8" type="ORF">A5CPEGH6_13710</name>
</gene>